<feature type="compositionally biased region" description="Gly residues" evidence="13">
    <location>
        <begin position="308"/>
        <end position="318"/>
    </location>
</feature>
<keyword evidence="10 12" id="KW-0482">Metalloprotease</keyword>
<evidence type="ECO:0000256" key="12">
    <source>
        <dbReference type="HAMAP-Rule" id="MF_00188"/>
    </source>
</evidence>
<dbReference type="GO" id="GO:0005886">
    <property type="term" value="C:plasma membrane"/>
    <property type="evidence" value="ECO:0007669"/>
    <property type="project" value="UniProtKB-SubCell"/>
</dbReference>
<evidence type="ECO:0000256" key="6">
    <source>
        <dbReference type="ARBA" id="ARBA00022723"/>
    </source>
</evidence>
<comment type="subcellular location">
    <subcellularLocation>
        <location evidence="1 12">Cell membrane</location>
        <topology evidence="1 12">Multi-pass membrane protein</topology>
    </subcellularLocation>
</comment>
<sequence>MAGYFRTALLLAAMTALFVGVGAAIGGEQGMVIAFVMACGMNLFAWWNSDRVVLGMHNAQPIGPHDAPRLYQMTAELAQRAGLPMPALYVIHEDQPNAFATGRSPEKGAVAVNTGLLDMMSEREVAGVIAHELAHIKNRDTLIMTITATLAGAIGMLAQFGFLFGGRSSDGRSNPFGPIGTILLIVLAPIAAMIVQMAVSRSREYEADRIGAEITGDPRGLAAALMRLEDYKQGRVNEAAEANPASAHVFIINPLSGMRMDGLFSTHPATANRVAALEELAGRMGPPPGAPRIPPAPPRVASRQPGPWSGGGRRNPWG</sequence>
<keyword evidence="6 12" id="KW-0479">Metal-binding</keyword>
<feature type="transmembrane region" description="Helical" evidence="12">
    <location>
        <begin position="176"/>
        <end position="199"/>
    </location>
</feature>
<feature type="binding site" evidence="12">
    <location>
        <position position="204"/>
    </location>
    <ligand>
        <name>Zn(2+)</name>
        <dbReference type="ChEBI" id="CHEBI:29105"/>
        <note>catalytic</note>
    </ligand>
</feature>
<evidence type="ECO:0000256" key="7">
    <source>
        <dbReference type="ARBA" id="ARBA00022801"/>
    </source>
</evidence>
<dbReference type="CDD" id="cd07336">
    <property type="entry name" value="M48B_HtpX_like"/>
    <property type="match status" value="1"/>
</dbReference>
<organism evidence="15 16">
    <name type="scientific">Falsiroseomonas bella</name>
    <dbReference type="NCBI Taxonomy" id="2184016"/>
    <lineage>
        <taxon>Bacteria</taxon>
        <taxon>Pseudomonadati</taxon>
        <taxon>Pseudomonadota</taxon>
        <taxon>Alphaproteobacteria</taxon>
        <taxon>Acetobacterales</taxon>
        <taxon>Roseomonadaceae</taxon>
        <taxon>Falsiroseomonas</taxon>
    </lineage>
</organism>
<dbReference type="HAMAP" id="MF_00188">
    <property type="entry name" value="Pept_M48_protease_HtpX"/>
    <property type="match status" value="1"/>
</dbReference>
<dbReference type="GO" id="GO:0006508">
    <property type="term" value="P:proteolysis"/>
    <property type="evidence" value="ECO:0007669"/>
    <property type="project" value="UniProtKB-KW"/>
</dbReference>
<dbReference type="NCBIfam" id="NF002363">
    <property type="entry name" value="PRK01345.1"/>
    <property type="match status" value="1"/>
</dbReference>
<keyword evidence="7 12" id="KW-0378">Hydrolase</keyword>
<protein>
    <recommendedName>
        <fullName evidence="12">Protease HtpX homolog</fullName>
        <ecNumber evidence="12">3.4.24.-</ecNumber>
    </recommendedName>
</protein>
<comment type="similarity">
    <text evidence="2 12">Belongs to the peptidase M48B family.</text>
</comment>
<evidence type="ECO:0000256" key="1">
    <source>
        <dbReference type="ARBA" id="ARBA00004651"/>
    </source>
</evidence>
<dbReference type="NCBIfam" id="NF002826">
    <property type="entry name" value="PRK03001.1"/>
    <property type="match status" value="1"/>
</dbReference>
<gene>
    <name evidence="12" type="primary">htpX</name>
    <name evidence="15" type="ORF">DFH01_05700</name>
</gene>
<keyword evidence="9 12" id="KW-1133">Transmembrane helix</keyword>
<evidence type="ECO:0000256" key="10">
    <source>
        <dbReference type="ARBA" id="ARBA00023049"/>
    </source>
</evidence>
<name>A0A317FLA6_9PROT</name>
<keyword evidence="8 12" id="KW-0862">Zinc</keyword>
<feature type="domain" description="Peptidase M48" evidence="14">
    <location>
        <begin position="65"/>
        <end position="280"/>
    </location>
</feature>
<dbReference type="Pfam" id="PF01435">
    <property type="entry name" value="Peptidase_M48"/>
    <property type="match status" value="1"/>
</dbReference>
<dbReference type="EC" id="3.4.24.-" evidence="12"/>
<keyword evidence="5 12" id="KW-0812">Transmembrane</keyword>
<dbReference type="GO" id="GO:0004222">
    <property type="term" value="F:metalloendopeptidase activity"/>
    <property type="evidence" value="ECO:0007669"/>
    <property type="project" value="UniProtKB-UniRule"/>
</dbReference>
<feature type="region of interest" description="Disordered" evidence="13">
    <location>
        <begin position="282"/>
        <end position="318"/>
    </location>
</feature>
<feature type="binding site" evidence="12">
    <location>
        <position position="131"/>
    </location>
    <ligand>
        <name>Zn(2+)</name>
        <dbReference type="ChEBI" id="CHEBI:29105"/>
        <note>catalytic</note>
    </ligand>
</feature>
<keyword evidence="11 12" id="KW-0472">Membrane</keyword>
<dbReference type="AlphaFoldDB" id="A0A317FLA6"/>
<keyword evidence="16" id="KW-1185">Reference proteome</keyword>
<evidence type="ECO:0000256" key="9">
    <source>
        <dbReference type="ARBA" id="ARBA00022989"/>
    </source>
</evidence>
<evidence type="ECO:0000313" key="15">
    <source>
        <dbReference type="EMBL" id="PWS38749.1"/>
    </source>
</evidence>
<feature type="transmembrane region" description="Helical" evidence="12">
    <location>
        <begin position="33"/>
        <end position="49"/>
    </location>
</feature>
<keyword evidence="3 12" id="KW-1003">Cell membrane</keyword>
<dbReference type="PANTHER" id="PTHR43221:SF1">
    <property type="entry name" value="PROTEASE HTPX"/>
    <property type="match status" value="1"/>
</dbReference>
<comment type="caution">
    <text evidence="15">The sequence shown here is derived from an EMBL/GenBank/DDBJ whole genome shotgun (WGS) entry which is preliminary data.</text>
</comment>
<accession>A0A317FLA6</accession>
<dbReference type="InterPro" id="IPR022919">
    <property type="entry name" value="Pept_M48_protease_HtpX"/>
</dbReference>
<dbReference type="InterPro" id="IPR001915">
    <property type="entry name" value="Peptidase_M48"/>
</dbReference>
<dbReference type="InterPro" id="IPR050083">
    <property type="entry name" value="HtpX_protease"/>
</dbReference>
<proteinExistence type="inferred from homology"/>
<feature type="active site" evidence="12">
    <location>
        <position position="132"/>
    </location>
</feature>
<feature type="transmembrane region" description="Helical" evidence="12">
    <location>
        <begin position="142"/>
        <end position="164"/>
    </location>
</feature>
<evidence type="ECO:0000256" key="2">
    <source>
        <dbReference type="ARBA" id="ARBA00009779"/>
    </source>
</evidence>
<evidence type="ECO:0000313" key="16">
    <source>
        <dbReference type="Proteomes" id="UP000245765"/>
    </source>
</evidence>
<evidence type="ECO:0000256" key="3">
    <source>
        <dbReference type="ARBA" id="ARBA00022475"/>
    </source>
</evidence>
<evidence type="ECO:0000256" key="4">
    <source>
        <dbReference type="ARBA" id="ARBA00022670"/>
    </source>
</evidence>
<evidence type="ECO:0000256" key="5">
    <source>
        <dbReference type="ARBA" id="ARBA00022692"/>
    </source>
</evidence>
<dbReference type="PANTHER" id="PTHR43221">
    <property type="entry name" value="PROTEASE HTPX"/>
    <property type="match status" value="1"/>
</dbReference>
<comment type="cofactor">
    <cofactor evidence="12">
        <name>Zn(2+)</name>
        <dbReference type="ChEBI" id="CHEBI:29105"/>
    </cofactor>
    <text evidence="12">Binds 1 zinc ion per subunit.</text>
</comment>
<dbReference type="EMBL" id="QGNA01000001">
    <property type="protein sequence ID" value="PWS38749.1"/>
    <property type="molecule type" value="Genomic_DNA"/>
</dbReference>
<feature type="binding site" evidence="12">
    <location>
        <position position="135"/>
    </location>
    <ligand>
        <name>Zn(2+)</name>
        <dbReference type="ChEBI" id="CHEBI:29105"/>
        <note>catalytic</note>
    </ligand>
</feature>
<dbReference type="OrthoDB" id="15218at2"/>
<reference evidence="16" key="1">
    <citation type="submission" date="2018-05" db="EMBL/GenBank/DDBJ databases">
        <authorList>
            <person name="Du Z."/>
            <person name="Wang X."/>
        </authorList>
    </citation>
    <scope>NUCLEOTIDE SEQUENCE [LARGE SCALE GENOMIC DNA]</scope>
    <source>
        <strain evidence="16">CQN31</strain>
    </source>
</reference>
<feature type="compositionally biased region" description="Pro residues" evidence="13">
    <location>
        <begin position="285"/>
        <end position="298"/>
    </location>
</feature>
<dbReference type="Proteomes" id="UP000245765">
    <property type="component" value="Unassembled WGS sequence"/>
</dbReference>
<evidence type="ECO:0000256" key="13">
    <source>
        <dbReference type="SAM" id="MobiDB-lite"/>
    </source>
</evidence>
<evidence type="ECO:0000256" key="11">
    <source>
        <dbReference type="ARBA" id="ARBA00023136"/>
    </source>
</evidence>
<dbReference type="Gene3D" id="3.30.2010.10">
    <property type="entry name" value="Metalloproteases ('zincins'), catalytic domain"/>
    <property type="match status" value="1"/>
</dbReference>
<dbReference type="GO" id="GO:0008270">
    <property type="term" value="F:zinc ion binding"/>
    <property type="evidence" value="ECO:0007669"/>
    <property type="project" value="UniProtKB-UniRule"/>
</dbReference>
<evidence type="ECO:0000259" key="14">
    <source>
        <dbReference type="Pfam" id="PF01435"/>
    </source>
</evidence>
<dbReference type="RefSeq" id="WP_109869371.1">
    <property type="nucleotide sequence ID" value="NZ_QGNA01000001.1"/>
</dbReference>
<evidence type="ECO:0000256" key="8">
    <source>
        <dbReference type="ARBA" id="ARBA00022833"/>
    </source>
</evidence>
<keyword evidence="4 12" id="KW-0645">Protease</keyword>